<proteinExistence type="inferred from homology"/>
<dbReference type="SMART" id="SM00320">
    <property type="entry name" value="WD40"/>
    <property type="match status" value="3"/>
</dbReference>
<organism evidence="12 13">
    <name type="scientific">Streblomastix strix</name>
    <dbReference type="NCBI Taxonomy" id="222440"/>
    <lineage>
        <taxon>Eukaryota</taxon>
        <taxon>Metamonada</taxon>
        <taxon>Preaxostyla</taxon>
        <taxon>Oxymonadida</taxon>
        <taxon>Streblomastigidae</taxon>
        <taxon>Streblomastix</taxon>
    </lineage>
</organism>
<evidence type="ECO:0000313" key="13">
    <source>
        <dbReference type="Proteomes" id="UP000324800"/>
    </source>
</evidence>
<feature type="repeat" description="WD" evidence="11">
    <location>
        <begin position="47"/>
        <end position="81"/>
    </location>
</feature>
<keyword evidence="5" id="KW-0677">Repeat</keyword>
<evidence type="ECO:0000256" key="5">
    <source>
        <dbReference type="ARBA" id="ARBA00022737"/>
    </source>
</evidence>
<dbReference type="GO" id="GO:0006606">
    <property type="term" value="P:protein import into nucleus"/>
    <property type="evidence" value="ECO:0007669"/>
    <property type="project" value="TreeGrafter"/>
</dbReference>
<dbReference type="InterPro" id="IPR015943">
    <property type="entry name" value="WD40/YVTN_repeat-like_dom_sf"/>
</dbReference>
<dbReference type="Gene3D" id="2.130.10.10">
    <property type="entry name" value="YVTN repeat-like/Quinoprotein amine dehydrogenase"/>
    <property type="match status" value="1"/>
</dbReference>
<dbReference type="OrthoDB" id="364224at2759"/>
<feature type="non-terminal residue" evidence="12">
    <location>
        <position position="188"/>
    </location>
</feature>
<dbReference type="GO" id="GO:0051028">
    <property type="term" value="P:mRNA transport"/>
    <property type="evidence" value="ECO:0007669"/>
    <property type="project" value="UniProtKB-KW"/>
</dbReference>
<dbReference type="PROSITE" id="PS50294">
    <property type="entry name" value="WD_REPEATS_REGION"/>
    <property type="match status" value="1"/>
</dbReference>
<evidence type="ECO:0000256" key="1">
    <source>
        <dbReference type="ARBA" id="ARBA00004567"/>
    </source>
</evidence>
<evidence type="ECO:0000256" key="4">
    <source>
        <dbReference type="ARBA" id="ARBA00022574"/>
    </source>
</evidence>
<dbReference type="PANTHER" id="PTHR11024">
    <property type="entry name" value="NUCLEAR PORE COMPLEX PROTEIN SEC13 / SEH1 FAMILY MEMBER"/>
    <property type="match status" value="1"/>
</dbReference>
<protein>
    <submittedName>
        <fullName evidence="12">Uncharacterized protein</fullName>
    </submittedName>
</protein>
<dbReference type="GO" id="GO:0090114">
    <property type="term" value="P:COPII-coated vesicle budding"/>
    <property type="evidence" value="ECO:0007669"/>
    <property type="project" value="TreeGrafter"/>
</dbReference>
<comment type="similarity">
    <text evidence="2">Belongs to the WD repeat SEC13 family.</text>
</comment>
<dbReference type="SUPFAM" id="SSF50978">
    <property type="entry name" value="WD40 repeat-like"/>
    <property type="match status" value="1"/>
</dbReference>
<keyword evidence="6" id="KW-0509">mRNA transport</keyword>
<dbReference type="GO" id="GO:0030127">
    <property type="term" value="C:COPII vesicle coat"/>
    <property type="evidence" value="ECO:0007669"/>
    <property type="project" value="TreeGrafter"/>
</dbReference>
<keyword evidence="3" id="KW-0813">Transport</keyword>
<accession>A0A5J4URJ6</accession>
<evidence type="ECO:0000256" key="11">
    <source>
        <dbReference type="PROSITE-ProRule" id="PRU00221"/>
    </source>
</evidence>
<comment type="subcellular location">
    <subcellularLocation>
        <location evidence="1">Nucleus</location>
        <location evidence="1">Nuclear pore complex</location>
    </subcellularLocation>
</comment>
<keyword evidence="8" id="KW-0811">Translocation</keyword>
<evidence type="ECO:0000256" key="7">
    <source>
        <dbReference type="ARBA" id="ARBA00022927"/>
    </source>
</evidence>
<evidence type="ECO:0000256" key="2">
    <source>
        <dbReference type="ARBA" id="ARBA00010102"/>
    </source>
</evidence>
<sequence length="188" mass="20554">MHFELPDTAHSIAIDYFGRTSIIGLASGIIVHQLVDGIGISNGRSEIYAHTSPVTCLEFAHPSFGCIFASAAKDGTVKTWEKVGNATVFECKTEFNVNYSANSLRFAPHEYGCTFAVSNQNGEVTVFNRDENKEFYKEQSFKAHGGSCTSLAWSPSTPPTALLQPGIPLLAQKRIVTCGADKNVYIWR</sequence>
<dbReference type="PROSITE" id="PS50082">
    <property type="entry name" value="WD_REPEATS_2"/>
    <property type="match status" value="1"/>
</dbReference>
<keyword evidence="7" id="KW-0653">Protein transport</keyword>
<dbReference type="PANTHER" id="PTHR11024:SF2">
    <property type="entry name" value="PROTEIN SEC13 HOMOLOG"/>
    <property type="match status" value="1"/>
</dbReference>
<evidence type="ECO:0000256" key="8">
    <source>
        <dbReference type="ARBA" id="ARBA00023010"/>
    </source>
</evidence>
<dbReference type="InterPro" id="IPR037363">
    <property type="entry name" value="Sec13/Seh1_fam"/>
</dbReference>
<keyword evidence="9" id="KW-0906">Nuclear pore complex</keyword>
<dbReference type="Pfam" id="PF00400">
    <property type="entry name" value="WD40"/>
    <property type="match status" value="2"/>
</dbReference>
<dbReference type="AlphaFoldDB" id="A0A5J4URJ6"/>
<name>A0A5J4URJ6_9EUKA</name>
<evidence type="ECO:0000256" key="9">
    <source>
        <dbReference type="ARBA" id="ARBA00023132"/>
    </source>
</evidence>
<dbReference type="GO" id="GO:0005198">
    <property type="term" value="F:structural molecule activity"/>
    <property type="evidence" value="ECO:0007669"/>
    <property type="project" value="InterPro"/>
</dbReference>
<dbReference type="GO" id="GO:0031080">
    <property type="term" value="C:nuclear pore outer ring"/>
    <property type="evidence" value="ECO:0007669"/>
    <property type="project" value="TreeGrafter"/>
</dbReference>
<dbReference type="InterPro" id="IPR001680">
    <property type="entry name" value="WD40_rpt"/>
</dbReference>
<dbReference type="InterPro" id="IPR036322">
    <property type="entry name" value="WD40_repeat_dom_sf"/>
</dbReference>
<comment type="caution">
    <text evidence="12">The sequence shown here is derived from an EMBL/GenBank/DDBJ whole genome shotgun (WGS) entry which is preliminary data.</text>
</comment>
<evidence type="ECO:0000256" key="6">
    <source>
        <dbReference type="ARBA" id="ARBA00022816"/>
    </source>
</evidence>
<evidence type="ECO:0000256" key="10">
    <source>
        <dbReference type="ARBA" id="ARBA00023242"/>
    </source>
</evidence>
<keyword evidence="4 11" id="KW-0853">WD repeat</keyword>
<dbReference type="EMBL" id="SNRW01013351">
    <property type="protein sequence ID" value="KAA6372720.1"/>
    <property type="molecule type" value="Genomic_DNA"/>
</dbReference>
<evidence type="ECO:0000313" key="12">
    <source>
        <dbReference type="EMBL" id="KAA6372720.1"/>
    </source>
</evidence>
<gene>
    <name evidence="12" type="ORF">EZS28_031753</name>
</gene>
<evidence type="ECO:0000256" key="3">
    <source>
        <dbReference type="ARBA" id="ARBA00022448"/>
    </source>
</evidence>
<keyword evidence="10" id="KW-0539">Nucleus</keyword>
<reference evidence="12 13" key="1">
    <citation type="submission" date="2019-03" db="EMBL/GenBank/DDBJ databases">
        <title>Single cell metagenomics reveals metabolic interactions within the superorganism composed of flagellate Streblomastix strix and complex community of Bacteroidetes bacteria on its surface.</title>
        <authorList>
            <person name="Treitli S.C."/>
            <person name="Kolisko M."/>
            <person name="Husnik F."/>
            <person name="Keeling P."/>
            <person name="Hampl V."/>
        </authorList>
    </citation>
    <scope>NUCLEOTIDE SEQUENCE [LARGE SCALE GENOMIC DNA]</scope>
    <source>
        <strain evidence="12">ST1C</strain>
    </source>
</reference>
<dbReference type="Proteomes" id="UP000324800">
    <property type="component" value="Unassembled WGS sequence"/>
</dbReference>